<evidence type="ECO:0000313" key="2">
    <source>
        <dbReference type="EMBL" id="KAL0129979.1"/>
    </source>
</evidence>
<proteinExistence type="predicted"/>
<gene>
    <name evidence="2" type="ORF">PUN28_001924</name>
</gene>
<feature type="compositionally biased region" description="Basic residues" evidence="1">
    <location>
        <begin position="1"/>
        <end position="15"/>
    </location>
</feature>
<dbReference type="EMBL" id="JADYXP020000002">
    <property type="protein sequence ID" value="KAL0129979.1"/>
    <property type="molecule type" value="Genomic_DNA"/>
</dbReference>
<organism evidence="2 3">
    <name type="scientific">Cardiocondyla obscurior</name>
    <dbReference type="NCBI Taxonomy" id="286306"/>
    <lineage>
        <taxon>Eukaryota</taxon>
        <taxon>Metazoa</taxon>
        <taxon>Ecdysozoa</taxon>
        <taxon>Arthropoda</taxon>
        <taxon>Hexapoda</taxon>
        <taxon>Insecta</taxon>
        <taxon>Pterygota</taxon>
        <taxon>Neoptera</taxon>
        <taxon>Endopterygota</taxon>
        <taxon>Hymenoptera</taxon>
        <taxon>Apocrita</taxon>
        <taxon>Aculeata</taxon>
        <taxon>Formicoidea</taxon>
        <taxon>Formicidae</taxon>
        <taxon>Myrmicinae</taxon>
        <taxon>Cardiocondyla</taxon>
    </lineage>
</organism>
<dbReference type="AlphaFoldDB" id="A0AAW2GRR1"/>
<reference evidence="2 3" key="1">
    <citation type="submission" date="2023-03" db="EMBL/GenBank/DDBJ databases">
        <title>High recombination rates correlate with genetic variation in Cardiocondyla obscurior ants.</title>
        <authorList>
            <person name="Errbii M."/>
        </authorList>
    </citation>
    <scope>NUCLEOTIDE SEQUENCE [LARGE SCALE GENOMIC DNA]</scope>
    <source>
        <strain evidence="2">Alpha-2009</strain>
        <tissue evidence="2">Whole body</tissue>
    </source>
</reference>
<feature type="region of interest" description="Disordered" evidence="1">
    <location>
        <begin position="1"/>
        <end position="28"/>
    </location>
</feature>
<keyword evidence="3" id="KW-1185">Reference proteome</keyword>
<name>A0AAW2GRR1_9HYME</name>
<dbReference type="Proteomes" id="UP001430953">
    <property type="component" value="Unassembled WGS sequence"/>
</dbReference>
<accession>A0AAW2GRR1</accession>
<evidence type="ECO:0000256" key="1">
    <source>
        <dbReference type="SAM" id="MobiDB-lite"/>
    </source>
</evidence>
<comment type="caution">
    <text evidence="2">The sequence shown here is derived from an EMBL/GenBank/DDBJ whole genome shotgun (WGS) entry which is preliminary data.</text>
</comment>
<evidence type="ECO:0000313" key="3">
    <source>
        <dbReference type="Proteomes" id="UP001430953"/>
    </source>
</evidence>
<sequence>MVVSLHRSRRRRRRSPLTSRGGGGFTPAKFTARAVPLTFSRRQDTGTLPSSPSGAVLLRRCHHVATTCRVRNGAYGDDHLIFQAFHFWCTNLPDFSRYTYIHVTSNEVDV</sequence>
<protein>
    <submittedName>
        <fullName evidence="2">Uncharacterized protein</fullName>
    </submittedName>
</protein>